<dbReference type="Proteomes" id="UP000828941">
    <property type="component" value="Chromosome 3"/>
</dbReference>
<accession>A0ACB9PWB0</accession>
<sequence>MAKMQSLKYAACLTCSIVINLVLLNLFLHSRSEKSWTRNAMEEAEAVASISCSGHGRAFLDGVLVHGKPVCECNACYGGPNCSQLLSNCMVDADSGDPTFLEPFWVKNAASSSIVVAGWHRMSYEFSDGSLISEELKAQIRKVHAKVGNAKTKGKYIIFGAGATQLLHAAVHALSSHDSASTTKVVASTPYYPVYKEQTEFFKSEDYKFNGDTSKWNKDAEDSSFIELVTSPNNPDGELRKAVLQSSNVKTIHDLAYYWPHFTPIQSPADEDLMIFTLSKLTGHAGSRFGWAIVKDEAVYRRMLTYMDLSTYGVSRETQLRVLKLLKVVLNGDGRQMYEFGHKTMRSRWSRLSKALSQSKRFSIQQLKPQYCSFSKQVRAPSPAFAWMKCEKEEDKSCHEVLKAFNITGRAGSLFGAESRYVRLSLVKSEDDFDLLLRQINKLVSDEESDDVKFMPSTSADFGKSNGSVLAWHIHENCEKRLKQHSRVCLGVGEKSKENLKEKDGKWNEGIEGDFPLHLNISQLEEMEENYIFQTPKSGEIGEEWIYEGFCGFNPILFFITFFLLLLKIEQTRQLHAKHFSPSFFFYFNCPTQTDSGYSRFIA</sequence>
<evidence type="ECO:0000313" key="2">
    <source>
        <dbReference type="Proteomes" id="UP000828941"/>
    </source>
</evidence>
<reference evidence="1 2" key="1">
    <citation type="journal article" date="2022" name="DNA Res.">
        <title>Chromosomal-level genome assembly of the orchid tree Bauhinia variegata (Leguminosae; Cercidoideae) supports the allotetraploid origin hypothesis of Bauhinia.</title>
        <authorList>
            <person name="Zhong Y."/>
            <person name="Chen Y."/>
            <person name="Zheng D."/>
            <person name="Pang J."/>
            <person name="Liu Y."/>
            <person name="Luo S."/>
            <person name="Meng S."/>
            <person name="Qian L."/>
            <person name="Wei D."/>
            <person name="Dai S."/>
            <person name="Zhou R."/>
        </authorList>
    </citation>
    <scope>NUCLEOTIDE SEQUENCE [LARGE SCALE GENOMIC DNA]</scope>
    <source>
        <strain evidence="1">BV-YZ2020</strain>
    </source>
</reference>
<keyword evidence="2" id="KW-1185">Reference proteome</keyword>
<protein>
    <submittedName>
        <fullName evidence="1">Uncharacterized protein</fullName>
    </submittedName>
</protein>
<gene>
    <name evidence="1" type="ORF">L6164_006989</name>
</gene>
<dbReference type="EMBL" id="CM039428">
    <property type="protein sequence ID" value="KAI4352768.1"/>
    <property type="molecule type" value="Genomic_DNA"/>
</dbReference>
<comment type="caution">
    <text evidence="1">The sequence shown here is derived from an EMBL/GenBank/DDBJ whole genome shotgun (WGS) entry which is preliminary data.</text>
</comment>
<evidence type="ECO:0000313" key="1">
    <source>
        <dbReference type="EMBL" id="KAI4352768.1"/>
    </source>
</evidence>
<proteinExistence type="predicted"/>
<organism evidence="1 2">
    <name type="scientific">Bauhinia variegata</name>
    <name type="common">Purple orchid tree</name>
    <name type="synonym">Phanera variegata</name>
    <dbReference type="NCBI Taxonomy" id="167791"/>
    <lineage>
        <taxon>Eukaryota</taxon>
        <taxon>Viridiplantae</taxon>
        <taxon>Streptophyta</taxon>
        <taxon>Embryophyta</taxon>
        <taxon>Tracheophyta</taxon>
        <taxon>Spermatophyta</taxon>
        <taxon>Magnoliopsida</taxon>
        <taxon>eudicotyledons</taxon>
        <taxon>Gunneridae</taxon>
        <taxon>Pentapetalae</taxon>
        <taxon>rosids</taxon>
        <taxon>fabids</taxon>
        <taxon>Fabales</taxon>
        <taxon>Fabaceae</taxon>
        <taxon>Cercidoideae</taxon>
        <taxon>Cercideae</taxon>
        <taxon>Bauhiniinae</taxon>
        <taxon>Bauhinia</taxon>
    </lineage>
</organism>
<name>A0ACB9PWB0_BAUVA</name>